<evidence type="ECO:0000313" key="2">
    <source>
        <dbReference type="Proteomes" id="UP001152622"/>
    </source>
</evidence>
<evidence type="ECO:0000313" key="1">
    <source>
        <dbReference type="EMBL" id="KAJ8382634.1"/>
    </source>
</evidence>
<dbReference type="SUPFAM" id="SSF53098">
    <property type="entry name" value="Ribonuclease H-like"/>
    <property type="match status" value="1"/>
</dbReference>
<dbReference type="OrthoDB" id="10057873at2759"/>
<proteinExistence type="predicted"/>
<comment type="caution">
    <text evidence="1">The sequence shown here is derived from an EMBL/GenBank/DDBJ whole genome shotgun (WGS) entry which is preliminary data.</text>
</comment>
<gene>
    <name evidence="1" type="ORF">SKAU_G00034120</name>
</gene>
<protein>
    <submittedName>
        <fullName evidence="1">Uncharacterized protein</fullName>
    </submittedName>
</protein>
<dbReference type="Proteomes" id="UP001152622">
    <property type="component" value="Chromosome 1"/>
</dbReference>
<sequence>MVNIEDEMTDVTPERSPCFVHTLQLVVRDAMDQAGPIKSLMEKVQKLTAFCHKSTWATDILEEGFKLQPANATRWNSQLKMMRSVLRVRSEIFAELNCPIQLTPYKLRVMGELCEALEPFEEATDKCQAEKTVMSSLVITCVQGLRHAAKDAKVTGNNKLITFKLLQTRLTRVCMCLQMPSVHWPGIECKEEAWCVPGFRRWGSRRRVPSRVTPSKQKYLRSVPTLLLPCFDSFGERR</sequence>
<dbReference type="InterPro" id="IPR012337">
    <property type="entry name" value="RNaseH-like_sf"/>
</dbReference>
<accession>A0A9Q1JGL3</accession>
<name>A0A9Q1JGL3_SYNKA</name>
<reference evidence="1" key="1">
    <citation type="journal article" date="2023" name="Science">
        <title>Genome structures resolve the early diversification of teleost fishes.</title>
        <authorList>
            <person name="Parey E."/>
            <person name="Louis A."/>
            <person name="Montfort J."/>
            <person name="Bouchez O."/>
            <person name="Roques C."/>
            <person name="Iampietro C."/>
            <person name="Lluch J."/>
            <person name="Castinel A."/>
            <person name="Donnadieu C."/>
            <person name="Desvignes T."/>
            <person name="Floi Bucao C."/>
            <person name="Jouanno E."/>
            <person name="Wen M."/>
            <person name="Mejri S."/>
            <person name="Dirks R."/>
            <person name="Jansen H."/>
            <person name="Henkel C."/>
            <person name="Chen W.J."/>
            <person name="Zahm M."/>
            <person name="Cabau C."/>
            <person name="Klopp C."/>
            <person name="Thompson A.W."/>
            <person name="Robinson-Rechavi M."/>
            <person name="Braasch I."/>
            <person name="Lecointre G."/>
            <person name="Bobe J."/>
            <person name="Postlethwait J.H."/>
            <person name="Berthelot C."/>
            <person name="Roest Crollius H."/>
            <person name="Guiguen Y."/>
        </authorList>
    </citation>
    <scope>NUCLEOTIDE SEQUENCE</scope>
    <source>
        <strain evidence="1">WJC10195</strain>
    </source>
</reference>
<dbReference type="EMBL" id="JAINUF010000001">
    <property type="protein sequence ID" value="KAJ8382634.1"/>
    <property type="molecule type" value="Genomic_DNA"/>
</dbReference>
<keyword evidence="2" id="KW-1185">Reference proteome</keyword>
<dbReference type="AlphaFoldDB" id="A0A9Q1JGL3"/>
<organism evidence="1 2">
    <name type="scientific">Synaphobranchus kaupii</name>
    <name type="common">Kaup's arrowtooth eel</name>
    <dbReference type="NCBI Taxonomy" id="118154"/>
    <lineage>
        <taxon>Eukaryota</taxon>
        <taxon>Metazoa</taxon>
        <taxon>Chordata</taxon>
        <taxon>Craniata</taxon>
        <taxon>Vertebrata</taxon>
        <taxon>Euteleostomi</taxon>
        <taxon>Actinopterygii</taxon>
        <taxon>Neopterygii</taxon>
        <taxon>Teleostei</taxon>
        <taxon>Anguilliformes</taxon>
        <taxon>Synaphobranchidae</taxon>
        <taxon>Synaphobranchus</taxon>
    </lineage>
</organism>